<dbReference type="InterPro" id="IPR004360">
    <property type="entry name" value="Glyas_Fos-R_dOase_dom"/>
</dbReference>
<dbReference type="Gene3D" id="3.10.180.10">
    <property type="entry name" value="2,3-Dihydroxybiphenyl 1,2-Dioxygenase, domain 1"/>
    <property type="match status" value="1"/>
</dbReference>
<dbReference type="Pfam" id="PF00903">
    <property type="entry name" value="Glyoxalase"/>
    <property type="match status" value="1"/>
</dbReference>
<comment type="caution">
    <text evidence="2">The sequence shown here is derived from an EMBL/GenBank/DDBJ whole genome shotgun (WGS) entry which is preliminary data.</text>
</comment>
<sequence length="123" mass="13110">MFATTKAFSGFSVDDVAAATAFYGKTLGLRVSEEHGMLTLHLGGGADVLVYPKGDAHVPATFTVLNFPVDDIDRAVDELTACGVRFERYEGFAQDEKGIARGDGPPIAWFTDPAGNVLSVLQE</sequence>
<dbReference type="RefSeq" id="WP_132615484.1">
    <property type="nucleotide sequence ID" value="NZ_SMKQ01000072.1"/>
</dbReference>
<dbReference type="OrthoDB" id="9804907at2"/>
<protein>
    <submittedName>
        <fullName evidence="2">VOC family protein</fullName>
    </submittedName>
</protein>
<reference evidence="2 3" key="1">
    <citation type="submission" date="2019-03" db="EMBL/GenBank/DDBJ databases">
        <title>Draft genome sequences of novel Actinobacteria.</title>
        <authorList>
            <person name="Sahin N."/>
            <person name="Ay H."/>
            <person name="Saygin H."/>
        </authorList>
    </citation>
    <scope>NUCLEOTIDE SEQUENCE [LARGE SCALE GENOMIC DNA]</scope>
    <source>
        <strain evidence="2 3">CH32</strain>
    </source>
</reference>
<proteinExistence type="predicted"/>
<name>A0A4R4YNH8_9ACTN</name>
<dbReference type="Proteomes" id="UP000295302">
    <property type="component" value="Unassembled WGS sequence"/>
</dbReference>
<feature type="domain" description="VOC" evidence="1">
    <location>
        <begin position="5"/>
        <end position="123"/>
    </location>
</feature>
<accession>A0A4R4YNH8</accession>
<dbReference type="EMBL" id="SMKQ01000072">
    <property type="protein sequence ID" value="TDD45814.1"/>
    <property type="molecule type" value="Genomic_DNA"/>
</dbReference>
<organism evidence="2 3">
    <name type="scientific">Nonomuraea terrae</name>
    <dbReference type="NCBI Taxonomy" id="2530383"/>
    <lineage>
        <taxon>Bacteria</taxon>
        <taxon>Bacillati</taxon>
        <taxon>Actinomycetota</taxon>
        <taxon>Actinomycetes</taxon>
        <taxon>Streptosporangiales</taxon>
        <taxon>Streptosporangiaceae</taxon>
        <taxon>Nonomuraea</taxon>
    </lineage>
</organism>
<dbReference type="SUPFAM" id="SSF54593">
    <property type="entry name" value="Glyoxalase/Bleomycin resistance protein/Dihydroxybiphenyl dioxygenase"/>
    <property type="match status" value="1"/>
</dbReference>
<evidence type="ECO:0000313" key="3">
    <source>
        <dbReference type="Proteomes" id="UP000295302"/>
    </source>
</evidence>
<dbReference type="PROSITE" id="PS51819">
    <property type="entry name" value="VOC"/>
    <property type="match status" value="1"/>
</dbReference>
<evidence type="ECO:0000313" key="2">
    <source>
        <dbReference type="EMBL" id="TDD45814.1"/>
    </source>
</evidence>
<dbReference type="InterPro" id="IPR029068">
    <property type="entry name" value="Glyas_Bleomycin-R_OHBP_Dase"/>
</dbReference>
<dbReference type="AlphaFoldDB" id="A0A4R4YNH8"/>
<dbReference type="InterPro" id="IPR037523">
    <property type="entry name" value="VOC_core"/>
</dbReference>
<evidence type="ECO:0000259" key="1">
    <source>
        <dbReference type="PROSITE" id="PS51819"/>
    </source>
</evidence>
<gene>
    <name evidence="2" type="ORF">E1286_22900</name>
</gene>
<keyword evidence="3" id="KW-1185">Reference proteome</keyword>